<dbReference type="AlphaFoldDB" id="A0A194UW34"/>
<proteinExistence type="predicted"/>
<evidence type="ECO:0008006" key="3">
    <source>
        <dbReference type="Google" id="ProtNLM"/>
    </source>
</evidence>
<gene>
    <name evidence="1" type="ORF">VP1G_10774</name>
</gene>
<protein>
    <recommendedName>
        <fullName evidence="3">Anaphase-promoting complex subunit 11</fullName>
    </recommendedName>
</protein>
<organism evidence="1 2">
    <name type="scientific">Cytospora mali</name>
    <name type="common">Apple Valsa canker fungus</name>
    <name type="synonym">Valsa mali</name>
    <dbReference type="NCBI Taxonomy" id="578113"/>
    <lineage>
        <taxon>Eukaryota</taxon>
        <taxon>Fungi</taxon>
        <taxon>Dikarya</taxon>
        <taxon>Ascomycota</taxon>
        <taxon>Pezizomycotina</taxon>
        <taxon>Sordariomycetes</taxon>
        <taxon>Sordariomycetidae</taxon>
        <taxon>Diaporthales</taxon>
        <taxon>Cytosporaceae</taxon>
        <taxon>Cytospora</taxon>
    </lineage>
</organism>
<dbReference type="EMBL" id="KN714683">
    <property type="protein sequence ID" value="KUI55829.1"/>
    <property type="molecule type" value="Genomic_DNA"/>
</dbReference>
<evidence type="ECO:0000313" key="1">
    <source>
        <dbReference type="EMBL" id="KUI55829.1"/>
    </source>
</evidence>
<dbReference type="OrthoDB" id="1681166at2759"/>
<accession>A0A194UW34</accession>
<keyword evidence="2" id="KW-1185">Reference proteome</keyword>
<name>A0A194UW34_CYTMA</name>
<reference evidence="2" key="1">
    <citation type="submission" date="2014-12" db="EMBL/GenBank/DDBJ databases">
        <title>Genome Sequence of Valsa Canker Pathogens Uncovers a Specific Adaption of Colonization on Woody Bark.</title>
        <authorList>
            <person name="Yin Z."/>
            <person name="Liu H."/>
            <person name="Gao X."/>
            <person name="Li Z."/>
            <person name="Song N."/>
            <person name="Ke X."/>
            <person name="Dai Q."/>
            <person name="Wu Y."/>
            <person name="Sun Y."/>
            <person name="Xu J.-R."/>
            <person name="Kang Z.K."/>
            <person name="Wang L."/>
            <person name="Huang L."/>
        </authorList>
    </citation>
    <scope>NUCLEOTIDE SEQUENCE [LARGE SCALE GENOMIC DNA]</scope>
    <source>
        <strain evidence="2">SXYL134</strain>
    </source>
</reference>
<sequence>MKVKIKKWAAVATWRWDIPDDDYLVNAATTFTNIASLSGSDKSHPRDNAPCVVKNLSGRGQYHRVKAPPSVRRARIMLIHHRPQRQDQRQGDGGDD</sequence>
<evidence type="ECO:0000313" key="2">
    <source>
        <dbReference type="Proteomes" id="UP000078576"/>
    </source>
</evidence>
<dbReference type="Proteomes" id="UP000078576">
    <property type="component" value="Unassembled WGS sequence"/>
</dbReference>